<dbReference type="InterPro" id="IPR055288">
    <property type="entry name" value="NALCN_aux_factor_1/2"/>
</dbReference>
<evidence type="ECO:0000256" key="1">
    <source>
        <dbReference type="ARBA" id="ARBA00004141"/>
    </source>
</evidence>
<organism evidence="7 8">
    <name type="scientific">Paralvinella palmiformis</name>
    <dbReference type="NCBI Taxonomy" id="53620"/>
    <lineage>
        <taxon>Eukaryota</taxon>
        <taxon>Metazoa</taxon>
        <taxon>Spiralia</taxon>
        <taxon>Lophotrochozoa</taxon>
        <taxon>Annelida</taxon>
        <taxon>Polychaeta</taxon>
        <taxon>Sedentaria</taxon>
        <taxon>Canalipalpata</taxon>
        <taxon>Terebellida</taxon>
        <taxon>Terebelliformia</taxon>
        <taxon>Alvinellidae</taxon>
        <taxon>Paralvinella</taxon>
    </lineage>
</organism>
<dbReference type="PANTHER" id="PTHR15819">
    <property type="entry name" value="TRANSMEMBRANE PROTEIN FAM155"/>
    <property type="match status" value="1"/>
</dbReference>
<sequence>MTSHVAARQRPTVAPSAGCRYLHTDFVHSVLQEAYKNWVCSKTIPYYHEDTQLEPCPRYCELVENRCPYIKPHLLDTYAGEQTFICRGENMAASMSLSTSVDSDVDVSVGSCYSVGVDVNGSECECVCGGCVHINVEDSYIGVSVSLLVSYLHMVPSSSMSASVSLSVSASMAVSGRNRGNSSFVGLSR</sequence>
<dbReference type="GO" id="GO:0015275">
    <property type="term" value="F:stretch-activated, monoatomic cation-selective, calcium channel activity"/>
    <property type="evidence" value="ECO:0007669"/>
    <property type="project" value="TreeGrafter"/>
</dbReference>
<comment type="subcellular location">
    <subcellularLocation>
        <location evidence="1">Membrane</location>
        <topology evidence="1">Multi-pass membrane protein</topology>
    </subcellularLocation>
</comment>
<keyword evidence="3" id="KW-1133">Transmembrane helix</keyword>
<evidence type="ECO:0000256" key="5">
    <source>
        <dbReference type="ARBA" id="ARBA00023180"/>
    </source>
</evidence>
<dbReference type="Proteomes" id="UP001208570">
    <property type="component" value="Unassembled WGS sequence"/>
</dbReference>
<evidence type="ECO:0000256" key="4">
    <source>
        <dbReference type="ARBA" id="ARBA00023136"/>
    </source>
</evidence>
<evidence type="ECO:0000256" key="6">
    <source>
        <dbReference type="ARBA" id="ARBA00029445"/>
    </source>
</evidence>
<keyword evidence="2" id="KW-0812">Transmembrane</keyword>
<evidence type="ECO:0000313" key="7">
    <source>
        <dbReference type="EMBL" id="KAK2150272.1"/>
    </source>
</evidence>
<reference evidence="7" key="1">
    <citation type="journal article" date="2023" name="Mol. Biol. Evol.">
        <title>Third-Generation Sequencing Reveals the Adaptive Role of the Epigenome in Three Deep-Sea Polychaetes.</title>
        <authorList>
            <person name="Perez M."/>
            <person name="Aroh O."/>
            <person name="Sun Y."/>
            <person name="Lan Y."/>
            <person name="Juniper S.K."/>
            <person name="Young C.R."/>
            <person name="Angers B."/>
            <person name="Qian P.Y."/>
        </authorList>
    </citation>
    <scope>NUCLEOTIDE SEQUENCE</scope>
    <source>
        <strain evidence="7">P08H-3</strain>
    </source>
</reference>
<accession>A0AAD9JCI5</accession>
<evidence type="ECO:0000313" key="8">
    <source>
        <dbReference type="Proteomes" id="UP001208570"/>
    </source>
</evidence>
<dbReference type="GO" id="GO:0098703">
    <property type="term" value="P:calcium ion import across plasma membrane"/>
    <property type="evidence" value="ECO:0007669"/>
    <property type="project" value="TreeGrafter"/>
</dbReference>
<evidence type="ECO:0000256" key="3">
    <source>
        <dbReference type="ARBA" id="ARBA00022989"/>
    </source>
</evidence>
<protein>
    <submittedName>
        <fullName evidence="7">Uncharacterized protein</fullName>
    </submittedName>
</protein>
<dbReference type="GO" id="GO:0005886">
    <property type="term" value="C:plasma membrane"/>
    <property type="evidence" value="ECO:0007669"/>
    <property type="project" value="TreeGrafter"/>
</dbReference>
<comment type="caution">
    <text evidence="7">The sequence shown here is derived from an EMBL/GenBank/DDBJ whole genome shotgun (WGS) entry which is preliminary data.</text>
</comment>
<evidence type="ECO:0000256" key="2">
    <source>
        <dbReference type="ARBA" id="ARBA00022692"/>
    </source>
</evidence>
<dbReference type="AlphaFoldDB" id="A0AAD9JCI5"/>
<dbReference type="PANTHER" id="PTHR15819:SF11">
    <property type="entry name" value="MID1, ISOFORM A"/>
    <property type="match status" value="1"/>
</dbReference>
<keyword evidence="5" id="KW-0325">Glycoprotein</keyword>
<proteinExistence type="inferred from homology"/>
<name>A0AAD9JCI5_9ANNE</name>
<keyword evidence="8" id="KW-1185">Reference proteome</keyword>
<keyword evidence="4" id="KW-0472">Membrane</keyword>
<dbReference type="EMBL" id="JAODUP010000414">
    <property type="protein sequence ID" value="KAK2150272.1"/>
    <property type="molecule type" value="Genomic_DNA"/>
</dbReference>
<gene>
    <name evidence="7" type="ORF">LSH36_414g02013</name>
</gene>
<comment type="similarity">
    <text evidence="6">Belongs to the NALF family.</text>
</comment>